<gene>
    <name evidence="10" type="ORF">psyc5s11_43200</name>
</gene>
<evidence type="ECO:0000256" key="4">
    <source>
        <dbReference type="ARBA" id="ARBA00022741"/>
    </source>
</evidence>
<accession>A0ABM7T8F0</accession>
<dbReference type="EMBL" id="AP024849">
    <property type="protein sequence ID" value="BCZ48253.1"/>
    <property type="molecule type" value="Genomic_DNA"/>
</dbReference>
<evidence type="ECO:0000256" key="1">
    <source>
        <dbReference type="ARBA" id="ARBA00007316"/>
    </source>
</evidence>
<dbReference type="Pfam" id="PF13614">
    <property type="entry name" value="AAA_31"/>
    <property type="match status" value="1"/>
</dbReference>
<evidence type="ECO:0000256" key="8">
    <source>
        <dbReference type="ARBA" id="ARBA00051245"/>
    </source>
</evidence>
<dbReference type="InterPro" id="IPR027417">
    <property type="entry name" value="P-loop_NTPase"/>
</dbReference>
<dbReference type="SUPFAM" id="SSF52540">
    <property type="entry name" value="P-loop containing nucleoside triphosphate hydrolases"/>
    <property type="match status" value="1"/>
</dbReference>
<evidence type="ECO:0000313" key="10">
    <source>
        <dbReference type="EMBL" id="BCZ48253.1"/>
    </source>
</evidence>
<evidence type="ECO:0000259" key="9">
    <source>
        <dbReference type="Pfam" id="PF13614"/>
    </source>
</evidence>
<dbReference type="NCBIfam" id="TIGR01007">
    <property type="entry name" value="eps_fam"/>
    <property type="match status" value="1"/>
</dbReference>
<dbReference type="PANTHER" id="PTHR32309:SF13">
    <property type="entry name" value="FERRIC ENTEROBACTIN TRANSPORT PROTEIN FEPE"/>
    <property type="match status" value="1"/>
</dbReference>
<comment type="similarity">
    <text evidence="1">Belongs to the CpsD/CapB family.</text>
</comment>
<keyword evidence="5 10" id="KW-0418">Kinase</keyword>
<keyword evidence="7" id="KW-0829">Tyrosine-protein kinase</keyword>
<keyword evidence="11" id="KW-1185">Reference proteome</keyword>
<evidence type="ECO:0000256" key="2">
    <source>
        <dbReference type="ARBA" id="ARBA00011903"/>
    </source>
</evidence>
<dbReference type="Proteomes" id="UP000824633">
    <property type="component" value="Chromosome"/>
</dbReference>
<keyword evidence="6" id="KW-0067">ATP-binding</keyword>
<dbReference type="GO" id="GO:0016301">
    <property type="term" value="F:kinase activity"/>
    <property type="evidence" value="ECO:0007669"/>
    <property type="project" value="UniProtKB-KW"/>
</dbReference>
<dbReference type="Gene3D" id="3.40.50.300">
    <property type="entry name" value="P-loop containing nucleotide triphosphate hydrolases"/>
    <property type="match status" value="1"/>
</dbReference>
<evidence type="ECO:0000256" key="3">
    <source>
        <dbReference type="ARBA" id="ARBA00022679"/>
    </source>
</evidence>
<comment type="catalytic activity">
    <reaction evidence="8">
        <text>L-tyrosyl-[protein] + ATP = O-phospho-L-tyrosyl-[protein] + ADP + H(+)</text>
        <dbReference type="Rhea" id="RHEA:10596"/>
        <dbReference type="Rhea" id="RHEA-COMP:10136"/>
        <dbReference type="Rhea" id="RHEA-COMP:20101"/>
        <dbReference type="ChEBI" id="CHEBI:15378"/>
        <dbReference type="ChEBI" id="CHEBI:30616"/>
        <dbReference type="ChEBI" id="CHEBI:46858"/>
        <dbReference type="ChEBI" id="CHEBI:61978"/>
        <dbReference type="ChEBI" id="CHEBI:456216"/>
        <dbReference type="EC" id="2.7.10.2"/>
    </reaction>
</comment>
<feature type="domain" description="AAA" evidence="9">
    <location>
        <begin position="50"/>
        <end position="190"/>
    </location>
</feature>
<organism evidence="10 11">
    <name type="scientific">Clostridium gelidum</name>
    <dbReference type="NCBI Taxonomy" id="704125"/>
    <lineage>
        <taxon>Bacteria</taxon>
        <taxon>Bacillati</taxon>
        <taxon>Bacillota</taxon>
        <taxon>Clostridia</taxon>
        <taxon>Eubacteriales</taxon>
        <taxon>Clostridiaceae</taxon>
        <taxon>Clostridium</taxon>
    </lineage>
</organism>
<dbReference type="EC" id="2.7.10.2" evidence="2"/>
<dbReference type="InterPro" id="IPR025669">
    <property type="entry name" value="AAA_dom"/>
</dbReference>
<dbReference type="InterPro" id="IPR050445">
    <property type="entry name" value="Bact_polysacc_biosynth/exp"/>
</dbReference>
<name>A0ABM7T8F0_9CLOT</name>
<evidence type="ECO:0000313" key="11">
    <source>
        <dbReference type="Proteomes" id="UP000824633"/>
    </source>
</evidence>
<reference evidence="11" key="1">
    <citation type="submission" date="2021-07" db="EMBL/GenBank/DDBJ databases">
        <title>Complete genome sequencing of a Clostridium isolate.</title>
        <authorList>
            <person name="Ueki A."/>
            <person name="Tonouchi A."/>
        </authorList>
    </citation>
    <scope>NUCLEOTIDE SEQUENCE [LARGE SCALE GENOMIC DNA]</scope>
    <source>
        <strain evidence="11">C5S11</strain>
    </source>
</reference>
<evidence type="ECO:0000256" key="6">
    <source>
        <dbReference type="ARBA" id="ARBA00022840"/>
    </source>
</evidence>
<dbReference type="CDD" id="cd05387">
    <property type="entry name" value="BY-kinase"/>
    <property type="match status" value="1"/>
</dbReference>
<dbReference type="RefSeq" id="WP_224034524.1">
    <property type="nucleotide sequence ID" value="NZ_AP024849.1"/>
</dbReference>
<keyword evidence="4" id="KW-0547">Nucleotide-binding</keyword>
<protein>
    <recommendedName>
        <fullName evidence="2">non-specific protein-tyrosine kinase</fullName>
        <ecNumber evidence="2">2.7.10.2</ecNumber>
    </recommendedName>
</protein>
<proteinExistence type="inferred from homology"/>
<keyword evidence="3" id="KW-0808">Transferase</keyword>
<sequence>MFGSRKMERAVKVQQYNGFIVEKKPKSIASEAYRTLRTNIQYSSFDKQIKTIVVTSAEAAEGKSTVAGNLALCFAQNEKKVIIVDCDLRKPSVHKNFQMSNLIGLSEVLIGKERLEEAIQRRNENLDVLPSGKIPPNPSEMLSSSAMTTLIEELKEKYDIIILDSAPLKAVTDAQILSTKTDGTILVIRAARTNKESVIEAKNLLTKVGANIIGTVLHAIENTRGKYYYYYGSDDNREKDEK</sequence>
<evidence type="ECO:0000256" key="5">
    <source>
        <dbReference type="ARBA" id="ARBA00022777"/>
    </source>
</evidence>
<dbReference type="PANTHER" id="PTHR32309">
    <property type="entry name" value="TYROSINE-PROTEIN KINASE"/>
    <property type="match status" value="1"/>
</dbReference>
<dbReference type="InterPro" id="IPR005702">
    <property type="entry name" value="Wzc-like_C"/>
</dbReference>
<evidence type="ECO:0000256" key="7">
    <source>
        <dbReference type="ARBA" id="ARBA00023137"/>
    </source>
</evidence>